<dbReference type="AlphaFoldDB" id="A0A0M4N743"/>
<dbReference type="InterPro" id="IPR013788">
    <property type="entry name" value="Hemocyanin/hexamerin"/>
</dbReference>
<dbReference type="Pfam" id="PF03722">
    <property type="entry name" value="Hemocyanin_N"/>
    <property type="match status" value="1"/>
</dbReference>
<comment type="subcellular location">
    <subcellularLocation>
        <location evidence="2">Secreted</location>
    </subcellularLocation>
</comment>
<evidence type="ECO:0000259" key="11">
    <source>
        <dbReference type="PROSITE" id="PS00498"/>
    </source>
</evidence>
<dbReference type="PANTHER" id="PTHR11511">
    <property type="entry name" value="LARVAL STORAGE PROTEIN/PHENOLOXIDASE"/>
    <property type="match status" value="1"/>
</dbReference>
<dbReference type="PROSITE" id="PS00210">
    <property type="entry name" value="HEMOCYANIN_2"/>
    <property type="match status" value="1"/>
</dbReference>
<dbReference type="Gene3D" id="2.60.40.1520">
    <property type="entry name" value="Hemocyanin, C-terminal domain"/>
    <property type="match status" value="1"/>
</dbReference>
<evidence type="ECO:0000256" key="3">
    <source>
        <dbReference type="ARBA" id="ARBA00009928"/>
    </source>
</evidence>
<feature type="domain" description="Tyrosinase copper-binding" evidence="11">
    <location>
        <begin position="398"/>
        <end position="409"/>
    </location>
</feature>
<dbReference type="FunFam" id="2.60.40.1520:FF:000001">
    <property type="entry name" value="Hemocyanin subunit 2"/>
    <property type="match status" value="1"/>
</dbReference>
<evidence type="ECO:0000256" key="4">
    <source>
        <dbReference type="ARBA" id="ARBA00022525"/>
    </source>
</evidence>
<keyword evidence="6" id="KW-0560">Oxidoreductase</keyword>
<keyword evidence="9" id="KW-1015">Disulfide bond</keyword>
<dbReference type="PANTHER" id="PTHR11511:SF4">
    <property type="entry name" value="PHENOLOXIDASE 2-RELATED"/>
    <property type="match status" value="1"/>
</dbReference>
<dbReference type="InterPro" id="IPR036697">
    <property type="entry name" value="Hemocyanin_N_sf"/>
</dbReference>
<dbReference type="InterPro" id="IPR014756">
    <property type="entry name" value="Ig_E-set"/>
</dbReference>
<dbReference type="OrthoDB" id="8119704at2759"/>
<dbReference type="SUPFAM" id="SSF48056">
    <property type="entry name" value="Di-copper centre-containing domain"/>
    <property type="match status" value="1"/>
</dbReference>
<dbReference type="SUPFAM" id="SSF81296">
    <property type="entry name" value="E set domains"/>
    <property type="match status" value="1"/>
</dbReference>
<evidence type="ECO:0000256" key="2">
    <source>
        <dbReference type="ARBA" id="ARBA00004613"/>
    </source>
</evidence>
<comment type="cofactor">
    <cofactor evidence="1">
        <name>Cu(2+)</name>
        <dbReference type="ChEBI" id="CHEBI:29036"/>
    </cofactor>
</comment>
<dbReference type="Gene3D" id="1.20.1370.10">
    <property type="entry name" value="Hemocyanin, N-terminal domain"/>
    <property type="match status" value="1"/>
</dbReference>
<keyword evidence="7" id="KW-0186">Copper</keyword>
<dbReference type="GO" id="GO:0005576">
    <property type="term" value="C:extracellular region"/>
    <property type="evidence" value="ECO:0007669"/>
    <property type="project" value="UniProtKB-SubCell"/>
</dbReference>
<evidence type="ECO:0000313" key="12">
    <source>
        <dbReference type="EMBL" id="ALE32752.1"/>
    </source>
</evidence>
<evidence type="ECO:0000256" key="1">
    <source>
        <dbReference type="ARBA" id="ARBA00001973"/>
    </source>
</evidence>
<dbReference type="PRINTS" id="PR00187">
    <property type="entry name" value="HAEMOCYANIN"/>
</dbReference>
<evidence type="ECO:0000256" key="6">
    <source>
        <dbReference type="ARBA" id="ARBA00023002"/>
    </source>
</evidence>
<keyword evidence="8" id="KW-0503">Monooxygenase</keyword>
<dbReference type="InterPro" id="IPR000896">
    <property type="entry name" value="Hemocyanin/hexamerin_mid_dom"/>
</dbReference>
<accession>A0A0M4N743</accession>
<name>A0A0M4N743_NILLU</name>
<protein>
    <submittedName>
        <fullName evidence="12">Prophenoloxidase 2</fullName>
    </submittedName>
</protein>
<sequence>MADTTKKLLALMDRPNEPLFLPKGDDNLTFNLPDDYLENRYKNMNVTDRFGSKGNTVNLKPLTLPNLDLPLRLKKTDSFSLFVPLHREMAARLIEVFLGMRGIEDFISCAAFCRQNMNPLLFNYAYSVAILNRDDTKNVNLPPLYEFFPDKFLSHGVFSRARQEANISMIFNCLLQQPIEIPLDYTASDLDEEHRVAYFREDVGINLHHWHWHLVYPFLGPRRVVAKDRRGELFYYMHQQIMARYNFERLCNKLPRTKKLIDLRQPIPEAYFPKLDSLTSSRAWAARPPNITLQDIHREFEQLNFDIQDLERWRDRLYEAVSTGRIEDHRGGNVVLTEAKGIDDLGNLIEASSISLNRNLYGDMHNLGHVAIGLVHDPDFKFLETFSVMADNATAMRDPIFYRWHALVDDIFQKYKQTLTPYSAQQLDFNGIRVASIEVNSQNSPRNQFSTYWQQSDINLTRGMDFAPRGNVFARVQHLQHQPFEYKIQVGTVRIFLSPKFDERGIPFVFNDQRKMMIELDRFFEFAVQSKSNTITRRSRQSRLVIPFERVFRDLNDTSATPGGLDAFNFCGCGWPEHMMIPKGNAEGMPATLFVIITNFQDDRVSKCEPAMVFCGVKDQRYPDAKPMGYPFDRLGRSGVDTLRDFLTPNMFTQDVTIKFTNIVAPPGASTRGASGGAAQPPNKAQQNKGQQNKGRPRN</sequence>
<evidence type="ECO:0000256" key="8">
    <source>
        <dbReference type="ARBA" id="ARBA00023033"/>
    </source>
</evidence>
<dbReference type="InterPro" id="IPR005203">
    <property type="entry name" value="Hemocyanin_C"/>
</dbReference>
<evidence type="ECO:0000256" key="10">
    <source>
        <dbReference type="SAM" id="MobiDB-lite"/>
    </source>
</evidence>
<dbReference type="Pfam" id="PF03723">
    <property type="entry name" value="Hemocyanin_C"/>
    <property type="match status" value="1"/>
</dbReference>
<organism evidence="12">
    <name type="scientific">Nilaparvata lugens</name>
    <name type="common">Brown planthopper</name>
    <dbReference type="NCBI Taxonomy" id="108931"/>
    <lineage>
        <taxon>Eukaryota</taxon>
        <taxon>Metazoa</taxon>
        <taxon>Ecdysozoa</taxon>
        <taxon>Arthropoda</taxon>
        <taxon>Hexapoda</taxon>
        <taxon>Insecta</taxon>
        <taxon>Pterygota</taxon>
        <taxon>Neoptera</taxon>
        <taxon>Paraneoptera</taxon>
        <taxon>Hemiptera</taxon>
        <taxon>Auchenorrhyncha</taxon>
        <taxon>Fulgoroidea</taxon>
        <taxon>Delphacidae</taxon>
        <taxon>Delphacinae</taxon>
        <taxon>Nilaparvata</taxon>
    </lineage>
</organism>
<proteinExistence type="evidence at transcript level"/>
<dbReference type="GO" id="GO:0006582">
    <property type="term" value="P:melanin metabolic process"/>
    <property type="evidence" value="ECO:0007669"/>
    <property type="project" value="UniProtKB-ARBA"/>
</dbReference>
<evidence type="ECO:0000256" key="5">
    <source>
        <dbReference type="ARBA" id="ARBA00022723"/>
    </source>
</evidence>
<dbReference type="InterPro" id="IPR008922">
    <property type="entry name" value="Di-copper_centre_dom_sf"/>
</dbReference>
<comment type="similarity">
    <text evidence="3">Belongs to the tyrosinase family.</text>
</comment>
<dbReference type="Pfam" id="PF00372">
    <property type="entry name" value="Hemocyanin_M"/>
    <property type="match status" value="1"/>
</dbReference>
<keyword evidence="5" id="KW-0479">Metal-binding</keyword>
<dbReference type="Gene3D" id="1.10.1280.10">
    <property type="entry name" value="Di-copper center containing domain from catechol oxidase"/>
    <property type="match status" value="1"/>
</dbReference>
<evidence type="ECO:0000256" key="9">
    <source>
        <dbReference type="ARBA" id="ARBA00023157"/>
    </source>
</evidence>
<dbReference type="GO" id="GO:0004503">
    <property type="term" value="F:tyrosinase activity"/>
    <property type="evidence" value="ECO:0007669"/>
    <property type="project" value="UniProtKB-ARBA"/>
</dbReference>
<keyword evidence="4" id="KW-0964">Secreted</keyword>
<feature type="region of interest" description="Disordered" evidence="10">
    <location>
        <begin position="666"/>
        <end position="699"/>
    </location>
</feature>
<dbReference type="PROSITE" id="PS00209">
    <property type="entry name" value="HEMOCYANIN_1"/>
    <property type="match status" value="1"/>
</dbReference>
<dbReference type="InterPro" id="IPR037020">
    <property type="entry name" value="Hemocyanin_C_sf"/>
</dbReference>
<evidence type="ECO:0000256" key="7">
    <source>
        <dbReference type="ARBA" id="ARBA00023008"/>
    </source>
</evidence>
<dbReference type="FunFam" id="1.10.1280.10:FF:000004">
    <property type="entry name" value="Hemocyanin subunit 2"/>
    <property type="match status" value="1"/>
</dbReference>
<dbReference type="SUPFAM" id="SSF48050">
    <property type="entry name" value="Hemocyanin, N-terminal domain"/>
    <property type="match status" value="1"/>
</dbReference>
<dbReference type="InterPro" id="IPR002227">
    <property type="entry name" value="Tyrosinase_Cu-bd"/>
</dbReference>
<dbReference type="PROSITE" id="PS00498">
    <property type="entry name" value="TYROSINASE_2"/>
    <property type="match status" value="1"/>
</dbReference>
<dbReference type="InterPro" id="IPR005204">
    <property type="entry name" value="Hemocyanin_N"/>
</dbReference>
<dbReference type="EMBL" id="KR052016">
    <property type="protein sequence ID" value="ALE32752.1"/>
    <property type="molecule type" value="mRNA"/>
</dbReference>
<dbReference type="GO" id="GO:0046872">
    <property type="term" value="F:metal ion binding"/>
    <property type="evidence" value="ECO:0007669"/>
    <property type="project" value="UniProtKB-KW"/>
</dbReference>
<reference evidence="12" key="1">
    <citation type="submission" date="2015-04" db="EMBL/GenBank/DDBJ databases">
        <title>Cloning and expression characteristics two prophenoloxidase gene in the brown planthopper, Nilaparvata lugens.</title>
        <authorList>
            <person name="Zhang D."/>
            <person name="Chen J."/>
        </authorList>
    </citation>
    <scope>NUCLEOTIDE SEQUENCE</scope>
</reference>